<keyword evidence="2 8" id="KW-0732">Signal</keyword>
<dbReference type="Gene3D" id="3.40.190.10">
    <property type="entry name" value="Periplasmic binding protein-like II"/>
    <property type="match status" value="2"/>
</dbReference>
<comment type="caution">
    <text evidence="9">The sequence shown here is derived from an EMBL/GenBank/DDBJ whole genome shotgun (WGS) entry which is preliminary data.</text>
</comment>
<proteinExistence type="inferred from homology"/>
<evidence type="ECO:0000256" key="7">
    <source>
        <dbReference type="PIRSR" id="PIRSR002854-1"/>
    </source>
</evidence>
<comment type="subcellular location">
    <subcellularLocation>
        <location evidence="1">Membrane</location>
        <topology evidence="1">Lipid-anchor</topology>
    </subcellularLocation>
</comment>
<keyword evidence="4" id="KW-0564">Palmitate</keyword>
<dbReference type="Proteomes" id="UP000050865">
    <property type="component" value="Unassembled WGS sequence"/>
</dbReference>
<dbReference type="Pfam" id="PF03180">
    <property type="entry name" value="Lipoprotein_9"/>
    <property type="match status" value="1"/>
</dbReference>
<dbReference type="PIRSF" id="PIRSF002854">
    <property type="entry name" value="MetQ"/>
    <property type="match status" value="1"/>
</dbReference>
<feature type="chain" id="PRO_5006416719" description="Lipoprotein" evidence="8">
    <location>
        <begin position="28"/>
        <end position="272"/>
    </location>
</feature>
<evidence type="ECO:0000256" key="2">
    <source>
        <dbReference type="ARBA" id="ARBA00022729"/>
    </source>
</evidence>
<sequence>MKLRYKLIMAVAAVAFLVAGCGKQAKASETQTKTVKVGIVGADQQIWQAVAKKVKKEGIIIKPVQFQDDRADVALNDGDIGLNAFQHYYFLSIWNKSHHADLQPIGNTLIAPQLVYSKKVKSLQDLKPGATISIPNDATNEGRALKVLVSAHLITLDNKKLPTIHDIKSNKLHLKIKELETAQLPKTLDDVSASVISSGVAVDAGLNPKDAIYREKVTKAYKPWVNIIVAQKKDKNNPTYKKIVKAYQSPEIKKVIKKVYKGAVLPAWDYKF</sequence>
<gene>
    <name evidence="9" type="ORF">FC75_GL002179</name>
</gene>
<evidence type="ECO:0000256" key="5">
    <source>
        <dbReference type="ARBA" id="ARBA00023288"/>
    </source>
</evidence>
<evidence type="ECO:0000313" key="9">
    <source>
        <dbReference type="EMBL" id="KRN21547.1"/>
    </source>
</evidence>
<dbReference type="PROSITE" id="PS51257">
    <property type="entry name" value="PROKAR_LIPOPROTEIN"/>
    <property type="match status" value="1"/>
</dbReference>
<feature type="signal peptide" evidence="8">
    <location>
        <begin position="1"/>
        <end position="27"/>
    </location>
</feature>
<keyword evidence="3" id="KW-0472">Membrane</keyword>
<reference evidence="9 10" key="1">
    <citation type="journal article" date="2015" name="Genome Announc.">
        <title>Expanding the biotechnology potential of lactobacilli through comparative genomics of 213 strains and associated genera.</title>
        <authorList>
            <person name="Sun Z."/>
            <person name="Harris H.M."/>
            <person name="McCann A."/>
            <person name="Guo C."/>
            <person name="Argimon S."/>
            <person name="Zhang W."/>
            <person name="Yang X."/>
            <person name="Jeffery I.B."/>
            <person name="Cooney J.C."/>
            <person name="Kagawa T.F."/>
            <person name="Liu W."/>
            <person name="Song Y."/>
            <person name="Salvetti E."/>
            <person name="Wrobel A."/>
            <person name="Rasinkangas P."/>
            <person name="Parkhill J."/>
            <person name="Rea M.C."/>
            <person name="O'Sullivan O."/>
            <person name="Ritari J."/>
            <person name="Douillard F.P."/>
            <person name="Paul Ross R."/>
            <person name="Yang R."/>
            <person name="Briner A.E."/>
            <person name="Felis G.E."/>
            <person name="de Vos W.M."/>
            <person name="Barrangou R."/>
            <person name="Klaenhammer T.R."/>
            <person name="Caufield P.W."/>
            <person name="Cui Y."/>
            <person name="Zhang H."/>
            <person name="O'Toole P.W."/>
        </authorList>
    </citation>
    <scope>NUCLEOTIDE SEQUENCE [LARGE SCALE GENOMIC DNA]</scope>
    <source>
        <strain evidence="9 10">DSM 22697</strain>
    </source>
</reference>
<evidence type="ECO:0000256" key="4">
    <source>
        <dbReference type="ARBA" id="ARBA00023139"/>
    </source>
</evidence>
<evidence type="ECO:0000256" key="6">
    <source>
        <dbReference type="PIRNR" id="PIRNR002854"/>
    </source>
</evidence>
<name>A0A0R2F270_9LACO</name>
<evidence type="ECO:0000256" key="8">
    <source>
        <dbReference type="SAM" id="SignalP"/>
    </source>
</evidence>
<dbReference type="AlphaFoldDB" id="A0A0R2F270"/>
<dbReference type="RefSeq" id="WP_056989639.1">
    <property type="nucleotide sequence ID" value="NZ_AYZJ01000048.1"/>
</dbReference>
<protein>
    <recommendedName>
        <fullName evidence="6">Lipoprotein</fullName>
    </recommendedName>
</protein>
<dbReference type="STRING" id="1423730.FC75_GL002179"/>
<comment type="similarity">
    <text evidence="6">Belongs to the nlpA lipoprotein family.</text>
</comment>
<keyword evidence="5 6" id="KW-0449">Lipoprotein</keyword>
<dbReference type="InterPro" id="IPR004872">
    <property type="entry name" value="Lipoprotein_NlpA"/>
</dbReference>
<feature type="lipid moiety-binding region" description="S-diacylglycerol cysteine" evidence="7">
    <location>
        <position position="21"/>
    </location>
</feature>
<dbReference type="GO" id="GO:0016020">
    <property type="term" value="C:membrane"/>
    <property type="evidence" value="ECO:0007669"/>
    <property type="project" value="UniProtKB-SubCell"/>
</dbReference>
<evidence type="ECO:0000256" key="3">
    <source>
        <dbReference type="ARBA" id="ARBA00023136"/>
    </source>
</evidence>
<evidence type="ECO:0000313" key="10">
    <source>
        <dbReference type="Proteomes" id="UP000050865"/>
    </source>
</evidence>
<dbReference type="PATRIC" id="fig|1423730.4.peg.2268"/>
<organism evidence="9 10">
    <name type="scientific">Lacticaseibacillus camelliae DSM 22697 = JCM 13995</name>
    <dbReference type="NCBI Taxonomy" id="1423730"/>
    <lineage>
        <taxon>Bacteria</taxon>
        <taxon>Bacillati</taxon>
        <taxon>Bacillota</taxon>
        <taxon>Bacilli</taxon>
        <taxon>Lactobacillales</taxon>
        <taxon>Lactobacillaceae</taxon>
        <taxon>Lacticaseibacillus</taxon>
    </lineage>
</organism>
<dbReference type="PANTHER" id="PTHR30429">
    <property type="entry name" value="D-METHIONINE-BINDING LIPOPROTEIN METQ"/>
    <property type="match status" value="1"/>
</dbReference>
<accession>A0A0R2F270</accession>
<dbReference type="PANTHER" id="PTHR30429:SF3">
    <property type="entry name" value="LIPOPROTEIN"/>
    <property type="match status" value="1"/>
</dbReference>
<evidence type="ECO:0000256" key="1">
    <source>
        <dbReference type="ARBA" id="ARBA00004635"/>
    </source>
</evidence>
<dbReference type="EMBL" id="AYZJ01000048">
    <property type="protein sequence ID" value="KRN21547.1"/>
    <property type="molecule type" value="Genomic_DNA"/>
</dbReference>
<keyword evidence="10" id="KW-1185">Reference proteome</keyword>
<dbReference type="SUPFAM" id="SSF53850">
    <property type="entry name" value="Periplasmic binding protein-like II"/>
    <property type="match status" value="1"/>
</dbReference>